<keyword evidence="1" id="KW-0732">Signal</keyword>
<reference evidence="3 4" key="1">
    <citation type="submission" date="2024-09" db="EMBL/GenBank/DDBJ databases">
        <authorList>
            <person name="Sun Q."/>
            <person name="Mori K."/>
        </authorList>
    </citation>
    <scope>NUCLEOTIDE SEQUENCE [LARGE SCALE GENOMIC DNA]</scope>
    <source>
        <strain evidence="3 4">CECT 7955</strain>
    </source>
</reference>
<name>A0ABV5GJV4_9FLAO</name>
<evidence type="ECO:0000313" key="4">
    <source>
        <dbReference type="Proteomes" id="UP001589607"/>
    </source>
</evidence>
<protein>
    <recommendedName>
        <fullName evidence="2">Trimeric autotransporter adhesin YadA-like head domain-containing protein</fullName>
    </recommendedName>
</protein>
<dbReference type="SUPFAM" id="SSF101967">
    <property type="entry name" value="Adhesin YadA, collagen-binding domain"/>
    <property type="match status" value="1"/>
</dbReference>
<feature type="signal peptide" evidence="1">
    <location>
        <begin position="1"/>
        <end position="19"/>
    </location>
</feature>
<dbReference type="EMBL" id="JBHMEY010000009">
    <property type="protein sequence ID" value="MFB9095660.1"/>
    <property type="molecule type" value="Genomic_DNA"/>
</dbReference>
<proteinExistence type="predicted"/>
<sequence>MKKILLLTIAFCFPFYLFSQVGIGTTSPSPSSALEIKSTNAGLLIPRISLSSTTDHTTITSPETSLLIYNKSNVSDVTPGFYYWDSTWKRLDNPSSGIVGSSGGWNLNGNSLTTGNEYFGTSNYNPLNFRVNNKNFGRFHPNGGLALGSNAVANDNSAIAIGTNASATTSNEAIAIGSSSSASAYQSIAFGVSSSASGNETIALGKRSLASGYRSTAIGVGSNSSNNNSTAVGNSSVASGEQATAVGTEATASGQNATAIGYQAKANQANSIVLGNSTNNNNKVGIGTNTPDERLHVNGSVKIVDGNQGAGKVLVSDANGKATWTDINDTKTYGEIFRKSNLVLSSGAINLGTNGVGSGVTQNGTNIQVQTTGLYRISYTVSLRKNSGSSTNVEFYLGIYGSEIAGTRTYASVSNGETRTVSFVKLVNLNAYQAVSIYSSLSDSNINLLSGSNLIVELVK</sequence>
<feature type="domain" description="Trimeric autotransporter adhesin YadA-like head" evidence="2">
    <location>
        <begin position="182"/>
        <end position="208"/>
    </location>
</feature>
<dbReference type="InterPro" id="IPR011049">
    <property type="entry name" value="Serralysin-like_metalloprot_C"/>
</dbReference>
<organism evidence="3 4">
    <name type="scientific">Flavobacterium jumunjinense</name>
    <dbReference type="NCBI Taxonomy" id="998845"/>
    <lineage>
        <taxon>Bacteria</taxon>
        <taxon>Pseudomonadati</taxon>
        <taxon>Bacteroidota</taxon>
        <taxon>Flavobacteriia</taxon>
        <taxon>Flavobacteriales</taxon>
        <taxon>Flavobacteriaceae</taxon>
        <taxon>Flavobacterium</taxon>
    </lineage>
</organism>
<keyword evidence="4" id="KW-1185">Reference proteome</keyword>
<feature type="domain" description="Trimeric autotransporter adhesin YadA-like head" evidence="2">
    <location>
        <begin position="210"/>
        <end position="236"/>
    </location>
</feature>
<evidence type="ECO:0000256" key="1">
    <source>
        <dbReference type="SAM" id="SignalP"/>
    </source>
</evidence>
<accession>A0ABV5GJV4</accession>
<dbReference type="CDD" id="cd12820">
    <property type="entry name" value="LbR_YadA-like"/>
    <property type="match status" value="1"/>
</dbReference>
<comment type="caution">
    <text evidence="3">The sequence shown here is derived from an EMBL/GenBank/DDBJ whole genome shotgun (WGS) entry which is preliminary data.</text>
</comment>
<evidence type="ECO:0000259" key="2">
    <source>
        <dbReference type="Pfam" id="PF05658"/>
    </source>
</evidence>
<dbReference type="RefSeq" id="WP_236455088.1">
    <property type="nucleotide sequence ID" value="NZ_CBCSGE010000004.1"/>
</dbReference>
<dbReference type="Gene3D" id="2.150.10.10">
    <property type="entry name" value="Serralysin-like metalloprotease, C-terminal"/>
    <property type="match status" value="2"/>
</dbReference>
<dbReference type="Proteomes" id="UP001589607">
    <property type="component" value="Unassembled WGS sequence"/>
</dbReference>
<feature type="domain" description="Trimeric autotransporter adhesin YadA-like head" evidence="2">
    <location>
        <begin position="252"/>
        <end position="277"/>
    </location>
</feature>
<dbReference type="Pfam" id="PF05658">
    <property type="entry name" value="YadA_head"/>
    <property type="match status" value="4"/>
</dbReference>
<evidence type="ECO:0000313" key="3">
    <source>
        <dbReference type="EMBL" id="MFB9095660.1"/>
    </source>
</evidence>
<feature type="chain" id="PRO_5045572267" description="Trimeric autotransporter adhesin YadA-like head domain-containing protein" evidence="1">
    <location>
        <begin position="20"/>
        <end position="460"/>
    </location>
</feature>
<dbReference type="InterPro" id="IPR008640">
    <property type="entry name" value="Adhesin_Head_dom"/>
</dbReference>
<gene>
    <name evidence="3" type="ORF">ACFFVF_03980</name>
</gene>
<feature type="domain" description="Trimeric autotransporter adhesin YadA-like head" evidence="2">
    <location>
        <begin position="144"/>
        <end position="165"/>
    </location>
</feature>